<evidence type="ECO:0000313" key="1">
    <source>
        <dbReference type="EMBL" id="MBC1486072.1"/>
    </source>
</evidence>
<dbReference type="OMA" id="DQVMGQK"/>
<reference evidence="1 2" key="1">
    <citation type="submission" date="2020-03" db="EMBL/GenBank/DDBJ databases">
        <title>Soil Listeria distribution.</title>
        <authorList>
            <person name="Liao J."/>
            <person name="Wiedmann M."/>
        </authorList>
    </citation>
    <scope>NUCLEOTIDE SEQUENCE [LARGE SCALE GENOMIC DNA]</scope>
    <source>
        <strain evidence="1 2">FSL L7-1560</strain>
    </source>
</reference>
<dbReference type="InterPro" id="IPR021477">
    <property type="entry name" value="TVIIS_effector_SACOL2603_fam"/>
</dbReference>
<organism evidence="1 2">
    <name type="scientific">Listeria seeligeri</name>
    <dbReference type="NCBI Taxonomy" id="1640"/>
    <lineage>
        <taxon>Bacteria</taxon>
        <taxon>Bacillati</taxon>
        <taxon>Bacillota</taxon>
        <taxon>Bacilli</taxon>
        <taxon>Bacillales</taxon>
        <taxon>Listeriaceae</taxon>
        <taxon>Listeria</taxon>
    </lineage>
</organism>
<dbReference type="EMBL" id="JAARRG010000004">
    <property type="protein sequence ID" value="MBC1486072.1"/>
    <property type="molecule type" value="Genomic_DNA"/>
</dbReference>
<name>A0A7X0X1U7_LISSE</name>
<comment type="caution">
    <text evidence="1">The sequence shown here is derived from an EMBL/GenBank/DDBJ whole genome shotgun (WGS) entry which is preliminary data.</text>
</comment>
<dbReference type="RefSeq" id="WP_012984943.1">
    <property type="nucleotide sequence ID" value="NZ_CBCPLZ010000005.1"/>
</dbReference>
<dbReference type="AlphaFoldDB" id="A0A7X0X1U7"/>
<proteinExistence type="predicted"/>
<dbReference type="GeneID" id="32489567"/>
<evidence type="ECO:0000313" key="2">
    <source>
        <dbReference type="Proteomes" id="UP000523362"/>
    </source>
</evidence>
<dbReference type="Pfam" id="PF11328">
    <property type="entry name" value="DUF3130"/>
    <property type="match status" value="1"/>
</dbReference>
<dbReference type="NCBIfam" id="TIGR04197">
    <property type="entry name" value="T7SS_SACOL2603"/>
    <property type="match status" value="1"/>
</dbReference>
<sequence length="94" mass="10577">MSEINVKETIFQQHANTLESANDGEYFPLKNGNMPYSRANSINQLRSALSDLVGVVQNFQEVTKKDADRLEKMGKAYTKQDKSAAKKIGQLEVR</sequence>
<protein>
    <submittedName>
        <fullName evidence="1">DUF3130 family protein</fullName>
    </submittedName>
</protein>
<gene>
    <name evidence="1" type="ORF">HB897_07515</name>
</gene>
<dbReference type="Proteomes" id="UP000523362">
    <property type="component" value="Unassembled WGS sequence"/>
</dbReference>
<accession>A0A7X0X1U7</accession>